<reference evidence="4" key="1">
    <citation type="journal article" date="2019" name="Plant Biotechnol. J.">
        <title>Genome sequencing of the Australian wild diploid species Gossypium australe highlights disease resistance and delayed gland morphogenesis.</title>
        <authorList>
            <person name="Cai Y."/>
            <person name="Cai X."/>
            <person name="Wang Q."/>
            <person name="Wang P."/>
            <person name="Zhang Y."/>
            <person name="Cai C."/>
            <person name="Xu Y."/>
            <person name="Wang K."/>
            <person name="Zhou Z."/>
            <person name="Wang C."/>
            <person name="Geng S."/>
            <person name="Li B."/>
            <person name="Dong Q."/>
            <person name="Hou Y."/>
            <person name="Wang H."/>
            <person name="Ai P."/>
            <person name="Liu Z."/>
            <person name="Yi F."/>
            <person name="Sun M."/>
            <person name="An G."/>
            <person name="Cheng J."/>
            <person name="Zhang Y."/>
            <person name="Shi Q."/>
            <person name="Xie Y."/>
            <person name="Shi X."/>
            <person name="Chang Y."/>
            <person name="Huang F."/>
            <person name="Chen Y."/>
            <person name="Hong S."/>
            <person name="Mi L."/>
            <person name="Sun Q."/>
            <person name="Zhang L."/>
            <person name="Zhou B."/>
            <person name="Peng R."/>
            <person name="Zhang X."/>
            <person name="Liu F."/>
        </authorList>
    </citation>
    <scope>NUCLEOTIDE SEQUENCE [LARGE SCALE GENOMIC DNA]</scope>
    <source>
        <strain evidence="4">cv. PA1801</strain>
    </source>
</reference>
<comment type="caution">
    <text evidence="3">The sequence shown here is derived from an EMBL/GenBank/DDBJ whole genome shotgun (WGS) entry which is preliminary data.</text>
</comment>
<feature type="domain" description="Tf2-1-like SH3-like" evidence="2">
    <location>
        <begin position="70"/>
        <end position="126"/>
    </location>
</feature>
<dbReference type="Gene3D" id="3.30.420.10">
    <property type="entry name" value="Ribonuclease H-like superfamily/Ribonuclease H"/>
    <property type="match status" value="1"/>
</dbReference>
<protein>
    <submittedName>
        <fullName evidence="3">BSD domain-containing protein 1-A-like</fullName>
    </submittedName>
</protein>
<dbReference type="EMBL" id="SMMG02000003">
    <property type="protein sequence ID" value="KAA3479460.1"/>
    <property type="molecule type" value="Genomic_DNA"/>
</dbReference>
<dbReference type="InterPro" id="IPR056924">
    <property type="entry name" value="SH3_Tf2-1"/>
</dbReference>
<dbReference type="Pfam" id="PF24626">
    <property type="entry name" value="SH3_Tf2-1"/>
    <property type="match status" value="1"/>
</dbReference>
<evidence type="ECO:0000259" key="1">
    <source>
        <dbReference type="Pfam" id="PF00385"/>
    </source>
</evidence>
<dbReference type="GO" id="GO:0003676">
    <property type="term" value="F:nucleic acid binding"/>
    <property type="evidence" value="ECO:0007669"/>
    <property type="project" value="InterPro"/>
</dbReference>
<proteinExistence type="predicted"/>
<keyword evidence="4" id="KW-1185">Reference proteome</keyword>
<dbReference type="PANTHER" id="PTHR46148:SF52">
    <property type="entry name" value="OS04G0603800 PROTEIN"/>
    <property type="match status" value="1"/>
</dbReference>
<accession>A0A5B6WCY3</accession>
<dbReference type="PANTHER" id="PTHR46148">
    <property type="entry name" value="CHROMO DOMAIN-CONTAINING PROTEIN"/>
    <property type="match status" value="1"/>
</dbReference>
<dbReference type="SUPFAM" id="SSF54160">
    <property type="entry name" value="Chromo domain-like"/>
    <property type="match status" value="1"/>
</dbReference>
<dbReference type="InterPro" id="IPR023780">
    <property type="entry name" value="Chromo_domain"/>
</dbReference>
<name>A0A5B6WCY3_9ROSI</name>
<evidence type="ECO:0000313" key="4">
    <source>
        <dbReference type="Proteomes" id="UP000325315"/>
    </source>
</evidence>
<dbReference type="InterPro" id="IPR036397">
    <property type="entry name" value="RNaseH_sf"/>
</dbReference>
<gene>
    <name evidence="3" type="ORF">EPI10_019966</name>
</gene>
<dbReference type="Pfam" id="PF00385">
    <property type="entry name" value="Chromo"/>
    <property type="match status" value="1"/>
</dbReference>
<evidence type="ECO:0000259" key="2">
    <source>
        <dbReference type="Pfam" id="PF24626"/>
    </source>
</evidence>
<organism evidence="3 4">
    <name type="scientific">Gossypium australe</name>
    <dbReference type="NCBI Taxonomy" id="47621"/>
    <lineage>
        <taxon>Eukaryota</taxon>
        <taxon>Viridiplantae</taxon>
        <taxon>Streptophyta</taxon>
        <taxon>Embryophyta</taxon>
        <taxon>Tracheophyta</taxon>
        <taxon>Spermatophyta</taxon>
        <taxon>Magnoliopsida</taxon>
        <taxon>eudicotyledons</taxon>
        <taxon>Gunneridae</taxon>
        <taxon>Pentapetalae</taxon>
        <taxon>rosids</taxon>
        <taxon>malvids</taxon>
        <taxon>Malvales</taxon>
        <taxon>Malvaceae</taxon>
        <taxon>Malvoideae</taxon>
        <taxon>Gossypium</taxon>
    </lineage>
</organism>
<dbReference type="Proteomes" id="UP000325315">
    <property type="component" value="Unassembled WGS sequence"/>
</dbReference>
<feature type="domain" description="Chromo" evidence="1">
    <location>
        <begin position="127"/>
        <end position="162"/>
    </location>
</feature>
<dbReference type="AlphaFoldDB" id="A0A5B6WCY3"/>
<dbReference type="InterPro" id="IPR016197">
    <property type="entry name" value="Chromo-like_dom_sf"/>
</dbReference>
<sequence>MSGERPQDWVKWLPLVEWWYNSTFHTAIHKTLYEALYRQTLPSHMLYLVGASLVATANRHRTGKQFEVEDLVYLKLQPYRKYSVRRLMNQKLAPRFFGSFKVEKKIGKVPYKLQLPQGSRVHPTFHEPVRILDRRMVKHGNAAVTEVLVKWENSFPEDTIWEHF</sequence>
<dbReference type="OrthoDB" id="5554229at2759"/>
<evidence type="ECO:0000313" key="3">
    <source>
        <dbReference type="EMBL" id="KAA3479460.1"/>
    </source>
</evidence>